<dbReference type="STRING" id="708197.A0A166S0U9"/>
<dbReference type="Gene3D" id="1.20.120.1760">
    <property type="match status" value="1"/>
</dbReference>
<keyword evidence="5" id="KW-1185">Reference proteome</keyword>
<evidence type="ECO:0000313" key="5">
    <source>
        <dbReference type="Proteomes" id="UP000076552"/>
    </source>
</evidence>
<dbReference type="Proteomes" id="UP000076552">
    <property type="component" value="Unassembled WGS sequence"/>
</dbReference>
<dbReference type="GO" id="GO:0008654">
    <property type="term" value="P:phospholipid biosynthetic process"/>
    <property type="evidence" value="ECO:0007669"/>
    <property type="project" value="InterPro"/>
</dbReference>
<dbReference type="InterPro" id="IPR048254">
    <property type="entry name" value="CDP_ALCOHOL_P_TRANSF_CS"/>
</dbReference>
<keyword evidence="1 2" id="KW-0808">Transferase</keyword>
<proteinExistence type="inferred from homology"/>
<sequence>MAVARENKFDMISRLRVADYLTLSNGIRRNDTDSKTALSMFCSIHQRFVAAYVFIFLGYEFDRFDGMVARWRNECSEWGKELDSLSDLVTFVVAPAIMLFSLGFHTLVDQGVLAFYVVCGVARLARFNVAADLVPKDGRGKPLYQEGFATAYAALVISTVVAVFAYMDWSFGIVSSQLFLGTWLEFHPAMVVVGLLSTMMISKRLRFTVDLGLAIPVLTTVVFVACWIKLPA</sequence>
<feature type="transmembrane region" description="Helical" evidence="3">
    <location>
        <begin position="147"/>
        <end position="166"/>
    </location>
</feature>
<evidence type="ECO:0000313" key="4">
    <source>
        <dbReference type="EMBL" id="KZL70058.1"/>
    </source>
</evidence>
<name>A0A166S0U9_9PEZI</name>
<dbReference type="InterPro" id="IPR000462">
    <property type="entry name" value="CDP-OH_P_trans"/>
</dbReference>
<dbReference type="InterPro" id="IPR043130">
    <property type="entry name" value="CDP-OH_PTrfase_TM_dom"/>
</dbReference>
<accession>A0A166S0U9</accession>
<evidence type="ECO:0000256" key="1">
    <source>
        <dbReference type="ARBA" id="ARBA00022679"/>
    </source>
</evidence>
<dbReference type="AlphaFoldDB" id="A0A166S0U9"/>
<keyword evidence="3" id="KW-0472">Membrane</keyword>
<dbReference type="EMBL" id="LFIV01000097">
    <property type="protein sequence ID" value="KZL70058.1"/>
    <property type="molecule type" value="Genomic_DNA"/>
</dbReference>
<feature type="transmembrane region" description="Helical" evidence="3">
    <location>
        <begin position="178"/>
        <end position="199"/>
    </location>
</feature>
<dbReference type="GO" id="GO:0016020">
    <property type="term" value="C:membrane"/>
    <property type="evidence" value="ECO:0007669"/>
    <property type="project" value="InterPro"/>
</dbReference>
<gene>
    <name evidence="4" type="ORF">CT0861_09272</name>
</gene>
<organism evidence="4 5">
    <name type="scientific">Colletotrichum tofieldiae</name>
    <dbReference type="NCBI Taxonomy" id="708197"/>
    <lineage>
        <taxon>Eukaryota</taxon>
        <taxon>Fungi</taxon>
        <taxon>Dikarya</taxon>
        <taxon>Ascomycota</taxon>
        <taxon>Pezizomycotina</taxon>
        <taxon>Sordariomycetes</taxon>
        <taxon>Hypocreomycetidae</taxon>
        <taxon>Glomerellales</taxon>
        <taxon>Glomerellaceae</taxon>
        <taxon>Colletotrichum</taxon>
        <taxon>Colletotrichum spaethianum species complex</taxon>
    </lineage>
</organism>
<feature type="transmembrane region" description="Helical" evidence="3">
    <location>
        <begin position="113"/>
        <end position="135"/>
    </location>
</feature>
<evidence type="ECO:0000256" key="2">
    <source>
        <dbReference type="RuleBase" id="RU003750"/>
    </source>
</evidence>
<reference evidence="4 5" key="1">
    <citation type="submission" date="2015-06" db="EMBL/GenBank/DDBJ databases">
        <title>Survival trade-offs in plant roots during colonization by closely related pathogenic and mutualistic fungi.</title>
        <authorList>
            <person name="Hacquard S."/>
            <person name="Kracher B."/>
            <person name="Hiruma K."/>
            <person name="Weinman A."/>
            <person name="Muench P."/>
            <person name="Garrido Oter R."/>
            <person name="Ver Loren van Themaat E."/>
            <person name="Dallerey J.-F."/>
            <person name="Damm U."/>
            <person name="Henrissat B."/>
            <person name="Lespinet O."/>
            <person name="Thon M."/>
            <person name="Kemen E."/>
            <person name="McHardy A.C."/>
            <person name="Schulze-Lefert P."/>
            <person name="O'Connell R.J."/>
        </authorList>
    </citation>
    <scope>NUCLEOTIDE SEQUENCE [LARGE SCALE GENOMIC DNA]</scope>
    <source>
        <strain evidence="4 5">0861</strain>
    </source>
</reference>
<feature type="transmembrane region" description="Helical" evidence="3">
    <location>
        <begin position="211"/>
        <end position="230"/>
    </location>
</feature>
<comment type="caution">
    <text evidence="4">The sequence shown here is derived from an EMBL/GenBank/DDBJ whole genome shotgun (WGS) entry which is preliminary data.</text>
</comment>
<protein>
    <submittedName>
        <fullName evidence="4">Phosphatidylserine synthase</fullName>
    </submittedName>
</protein>
<keyword evidence="3" id="KW-0812">Transmembrane</keyword>
<keyword evidence="3" id="KW-1133">Transmembrane helix</keyword>
<evidence type="ECO:0000256" key="3">
    <source>
        <dbReference type="SAM" id="Phobius"/>
    </source>
</evidence>
<feature type="transmembrane region" description="Helical" evidence="3">
    <location>
        <begin position="88"/>
        <end position="107"/>
    </location>
</feature>
<comment type="similarity">
    <text evidence="2">Belongs to the CDP-alcohol phosphatidyltransferase class-I family.</text>
</comment>
<dbReference type="GO" id="GO:0016780">
    <property type="term" value="F:phosphotransferase activity, for other substituted phosphate groups"/>
    <property type="evidence" value="ECO:0007669"/>
    <property type="project" value="InterPro"/>
</dbReference>
<dbReference type="PROSITE" id="PS00379">
    <property type="entry name" value="CDP_ALCOHOL_P_TRANSF"/>
    <property type="match status" value="1"/>
</dbReference>
<dbReference type="Pfam" id="PF01066">
    <property type="entry name" value="CDP-OH_P_transf"/>
    <property type="match status" value="1"/>
</dbReference>